<dbReference type="Proteomes" id="UP000271087">
    <property type="component" value="Unassembled WGS sequence"/>
</dbReference>
<dbReference type="WBParaSite" id="nOo.2.0.1.t09044-RA">
    <property type="protein sequence ID" value="nOo.2.0.1.t09044-RA"/>
    <property type="gene ID" value="nOo.2.0.1.g09044"/>
</dbReference>
<reference evidence="1 2" key="2">
    <citation type="submission" date="2018-08" db="EMBL/GenBank/DDBJ databases">
        <authorList>
            <person name="Laetsch R D."/>
            <person name="Stevens L."/>
            <person name="Kumar S."/>
            <person name="Blaxter L. M."/>
        </authorList>
    </citation>
    <scope>NUCLEOTIDE SEQUENCE [LARGE SCALE GENOMIC DNA]</scope>
</reference>
<reference evidence="3" key="1">
    <citation type="submission" date="2016-06" db="UniProtKB">
        <authorList>
            <consortium name="WormBaseParasite"/>
        </authorList>
    </citation>
    <scope>IDENTIFICATION</scope>
</reference>
<organism evidence="3">
    <name type="scientific">Onchocerca ochengi</name>
    <name type="common">Filarial nematode worm</name>
    <dbReference type="NCBI Taxonomy" id="42157"/>
    <lineage>
        <taxon>Eukaryota</taxon>
        <taxon>Metazoa</taxon>
        <taxon>Ecdysozoa</taxon>
        <taxon>Nematoda</taxon>
        <taxon>Chromadorea</taxon>
        <taxon>Rhabditida</taxon>
        <taxon>Spirurina</taxon>
        <taxon>Spiruromorpha</taxon>
        <taxon>Filarioidea</taxon>
        <taxon>Onchocercidae</taxon>
        <taxon>Onchocerca</taxon>
    </lineage>
</organism>
<gene>
    <name evidence="1" type="ORF">NOO_LOCUS9044</name>
</gene>
<sequence>MCYILSDQ</sequence>
<protein>
    <submittedName>
        <fullName evidence="1 3">Uncharacterized protein</fullName>
    </submittedName>
</protein>
<evidence type="ECO:0000313" key="1">
    <source>
        <dbReference type="EMBL" id="VDM92208.1"/>
    </source>
</evidence>
<evidence type="ECO:0000313" key="3">
    <source>
        <dbReference type="WBParaSite" id="nOo.2.0.1.t09044-RA"/>
    </source>
</evidence>
<keyword evidence="2" id="KW-1185">Reference proteome</keyword>
<evidence type="ECO:0000313" key="2">
    <source>
        <dbReference type="Proteomes" id="UP000271087"/>
    </source>
</evidence>
<name>A0A182ELQ4_ONCOC</name>
<accession>A0A182ELQ4</accession>
<proteinExistence type="predicted"/>
<dbReference type="EMBL" id="UYRW01004140">
    <property type="protein sequence ID" value="VDM92208.1"/>
    <property type="molecule type" value="Genomic_DNA"/>
</dbReference>